<reference evidence="2 3" key="1">
    <citation type="submission" date="2020-11" db="EMBL/GenBank/DDBJ databases">
        <authorList>
            <person name="Wallbank WR R."/>
            <person name="Pardo Diaz C."/>
            <person name="Kozak K."/>
            <person name="Martin S."/>
            <person name="Jiggins C."/>
            <person name="Moest M."/>
            <person name="Warren A I."/>
            <person name="Generalovic N T."/>
            <person name="Byers J.R.P. K."/>
            <person name="Montejo-Kovacevich G."/>
            <person name="Yen C E."/>
        </authorList>
    </citation>
    <scope>NUCLEOTIDE SEQUENCE [LARGE SCALE GENOMIC DNA]</scope>
</reference>
<proteinExistence type="predicted"/>
<organism evidence="2 3">
    <name type="scientific">Hermetia illucens</name>
    <name type="common">Black soldier fly</name>
    <dbReference type="NCBI Taxonomy" id="343691"/>
    <lineage>
        <taxon>Eukaryota</taxon>
        <taxon>Metazoa</taxon>
        <taxon>Ecdysozoa</taxon>
        <taxon>Arthropoda</taxon>
        <taxon>Hexapoda</taxon>
        <taxon>Insecta</taxon>
        <taxon>Pterygota</taxon>
        <taxon>Neoptera</taxon>
        <taxon>Endopterygota</taxon>
        <taxon>Diptera</taxon>
        <taxon>Brachycera</taxon>
        <taxon>Stratiomyomorpha</taxon>
        <taxon>Stratiomyidae</taxon>
        <taxon>Hermetiinae</taxon>
        <taxon>Hermetia</taxon>
    </lineage>
</organism>
<dbReference type="OMA" id="RNDWAKF"/>
<sequence length="112" mass="13418">MSFQWKWLRNFVRRNTNPIPEYRAQRWRQRLSLAYILLAWNAFGLVCYMVYTGRNDWAKYYGYKSEEDASVPPSQYYANLLKVDKAKVIRFSGFQKVNEIEIDNTAEETKTT</sequence>
<dbReference type="AlphaFoldDB" id="A0A7R8YSU4"/>
<keyword evidence="1" id="KW-1133">Transmembrane helix</keyword>
<dbReference type="EMBL" id="LR899011">
    <property type="protein sequence ID" value="CAD7084232.1"/>
    <property type="molecule type" value="Genomic_DNA"/>
</dbReference>
<dbReference type="InParanoid" id="A0A7R8YSU4"/>
<dbReference type="OrthoDB" id="6354412at2759"/>
<name>A0A7R8YSU4_HERIL</name>
<dbReference type="FunCoup" id="A0A7R8YSU4">
    <property type="interactions" value="3"/>
</dbReference>
<keyword evidence="1" id="KW-0472">Membrane</keyword>
<keyword evidence="1" id="KW-0812">Transmembrane</keyword>
<dbReference type="Proteomes" id="UP000594454">
    <property type="component" value="Chromosome 3"/>
</dbReference>
<accession>A0A7R8YSU4</accession>
<keyword evidence="3" id="KW-1185">Reference proteome</keyword>
<evidence type="ECO:0000313" key="2">
    <source>
        <dbReference type="EMBL" id="CAD7084232.1"/>
    </source>
</evidence>
<gene>
    <name evidence="2" type="ORF">HERILL_LOCUS7138</name>
</gene>
<evidence type="ECO:0000256" key="1">
    <source>
        <dbReference type="SAM" id="Phobius"/>
    </source>
</evidence>
<feature type="transmembrane region" description="Helical" evidence="1">
    <location>
        <begin position="33"/>
        <end position="51"/>
    </location>
</feature>
<evidence type="ECO:0000313" key="3">
    <source>
        <dbReference type="Proteomes" id="UP000594454"/>
    </source>
</evidence>
<protein>
    <submittedName>
        <fullName evidence="2">Uncharacterized protein</fullName>
    </submittedName>
</protein>